<keyword evidence="3 8" id="KW-0479">Metal-binding</keyword>
<evidence type="ECO:0000256" key="1">
    <source>
        <dbReference type="ARBA" id="ARBA00022490"/>
    </source>
</evidence>
<feature type="domain" description="MobA-like NTP transferase" evidence="9">
    <location>
        <begin position="7"/>
        <end position="161"/>
    </location>
</feature>
<dbReference type="Gene3D" id="3.90.550.10">
    <property type="entry name" value="Spore Coat Polysaccharide Biosynthesis Protein SpsA, Chain A"/>
    <property type="match status" value="1"/>
</dbReference>
<dbReference type="PANTHER" id="PTHR19136">
    <property type="entry name" value="MOLYBDENUM COFACTOR GUANYLYLTRANSFERASE"/>
    <property type="match status" value="1"/>
</dbReference>
<protein>
    <recommendedName>
        <fullName evidence="8">Molybdenum cofactor guanylyltransferase</fullName>
        <shortName evidence="8">MoCo guanylyltransferase</shortName>
        <ecNumber evidence="8">2.7.7.77</ecNumber>
    </recommendedName>
    <alternativeName>
        <fullName evidence="8">GTP:molybdopterin guanylyltransferase</fullName>
    </alternativeName>
    <alternativeName>
        <fullName evidence="8">Mo-MPT guanylyltransferase</fullName>
    </alternativeName>
    <alternativeName>
        <fullName evidence="8">Molybdopterin guanylyltransferase</fullName>
    </alternativeName>
    <alternativeName>
        <fullName evidence="8">Molybdopterin-guanine dinucleotide synthase</fullName>
        <shortName evidence="8">MGD synthase</shortName>
    </alternativeName>
</protein>
<dbReference type="HAMAP" id="MF_00316">
    <property type="entry name" value="MobA"/>
    <property type="match status" value="1"/>
</dbReference>
<comment type="subunit">
    <text evidence="8">Monomer.</text>
</comment>
<dbReference type="InterPro" id="IPR013482">
    <property type="entry name" value="Molybde_CF_guanTrfase"/>
</dbReference>
<keyword evidence="5 8" id="KW-0460">Magnesium</keyword>
<keyword evidence="2 8" id="KW-0808">Transferase</keyword>
<dbReference type="GO" id="GO:1902758">
    <property type="term" value="P:bis(molybdopterin guanine dinucleotide)molybdenum biosynthetic process"/>
    <property type="evidence" value="ECO:0007669"/>
    <property type="project" value="TreeGrafter"/>
</dbReference>
<name>A0A1V4T3W1_9GAMM</name>
<feature type="binding site" evidence="8">
    <location>
        <position position="51"/>
    </location>
    <ligand>
        <name>GTP</name>
        <dbReference type="ChEBI" id="CHEBI:37565"/>
    </ligand>
</feature>
<feature type="binding site" evidence="8">
    <location>
        <position position="69"/>
    </location>
    <ligand>
        <name>GTP</name>
        <dbReference type="ChEBI" id="CHEBI:37565"/>
    </ligand>
</feature>
<sequence length="202" mass="22660">MLSDVTAVILAGGQGQRMGGQDKGLVNFSGQPMVQHIIKQIQPNVQFIMINANRNLAQYQSLGFPVIEDIHSGYQGPLMGMLTGLTYAQTEWVLFLPCDTPILPSQLIKRLYNAATENQADVAVAHDGEYLQPVVALVKRTLAPSLEQWLNDGKRKIDRWFMQHRMIVVSFAEQMAYPPLMNLNTSEELQEFELLQSKINAC</sequence>
<dbReference type="STRING" id="64969.SAMN02745127_02192"/>
<keyword evidence="4 8" id="KW-0547">Nucleotide-binding</keyword>
<dbReference type="Proteomes" id="UP000191418">
    <property type="component" value="Unassembled WGS sequence"/>
</dbReference>
<feature type="binding site" evidence="8">
    <location>
        <begin position="10"/>
        <end position="12"/>
    </location>
    <ligand>
        <name>GTP</name>
        <dbReference type="ChEBI" id="CHEBI:37565"/>
    </ligand>
</feature>
<dbReference type="AlphaFoldDB" id="A0A1V4T3W1"/>
<feature type="binding site" evidence="8">
    <location>
        <position position="99"/>
    </location>
    <ligand>
        <name>GTP</name>
        <dbReference type="ChEBI" id="CHEBI:37565"/>
    </ligand>
</feature>
<comment type="caution">
    <text evidence="10">The sequence shown here is derived from an EMBL/GenBank/DDBJ whole genome shotgun (WGS) entry which is preliminary data.</text>
</comment>
<dbReference type="CDD" id="cd02503">
    <property type="entry name" value="MobA"/>
    <property type="match status" value="1"/>
</dbReference>
<comment type="similarity">
    <text evidence="8">Belongs to the MobA family.</text>
</comment>
<dbReference type="GO" id="GO:0046872">
    <property type="term" value="F:metal ion binding"/>
    <property type="evidence" value="ECO:0007669"/>
    <property type="project" value="UniProtKB-KW"/>
</dbReference>
<comment type="function">
    <text evidence="8">Transfers a GMP moiety from GTP to Mo-molybdopterin (Mo-MPT) cofactor (Moco or molybdenum cofactor) to form Mo-molybdopterin guanine dinucleotide (Mo-MGD) cofactor.</text>
</comment>
<dbReference type="GO" id="GO:0061603">
    <property type="term" value="F:molybdenum cofactor guanylyltransferase activity"/>
    <property type="evidence" value="ECO:0007669"/>
    <property type="project" value="UniProtKB-EC"/>
</dbReference>
<gene>
    <name evidence="8" type="primary">mobA</name>
    <name evidence="10" type="ORF">BTE48_09775</name>
</gene>
<dbReference type="EMBL" id="MTSM01000011">
    <property type="protein sequence ID" value="OPX55291.1"/>
    <property type="molecule type" value="Genomic_DNA"/>
</dbReference>
<evidence type="ECO:0000256" key="7">
    <source>
        <dbReference type="ARBA" id="ARBA00023150"/>
    </source>
</evidence>
<feature type="binding site" evidence="8">
    <location>
        <position position="99"/>
    </location>
    <ligand>
        <name>Mg(2+)</name>
        <dbReference type="ChEBI" id="CHEBI:18420"/>
    </ligand>
</feature>
<dbReference type="NCBIfam" id="TIGR02665">
    <property type="entry name" value="molyb_mobA"/>
    <property type="match status" value="1"/>
</dbReference>
<evidence type="ECO:0000256" key="8">
    <source>
        <dbReference type="HAMAP-Rule" id="MF_00316"/>
    </source>
</evidence>
<dbReference type="GO" id="GO:0005525">
    <property type="term" value="F:GTP binding"/>
    <property type="evidence" value="ECO:0007669"/>
    <property type="project" value="UniProtKB-UniRule"/>
</dbReference>
<comment type="cofactor">
    <cofactor evidence="8">
        <name>Mg(2+)</name>
        <dbReference type="ChEBI" id="CHEBI:18420"/>
    </cofactor>
</comment>
<keyword evidence="1 8" id="KW-0963">Cytoplasm</keyword>
<reference evidence="10 11" key="1">
    <citation type="submission" date="2017-01" db="EMBL/GenBank/DDBJ databases">
        <title>Genome Sequencing of a Marine Spirillum, Oceanospirillum multiglobuliferum ATCC 33336, from Japan.</title>
        <authorList>
            <person name="Carney J.G."/>
            <person name="Trachtenberg A.M."/>
            <person name="Rheaume B.A."/>
            <person name="Linnane J.D."/>
            <person name="Pitts N.L."/>
            <person name="Mykles D.L."/>
            <person name="Maclea K.S."/>
        </authorList>
    </citation>
    <scope>NUCLEOTIDE SEQUENCE [LARGE SCALE GENOMIC DNA]</scope>
    <source>
        <strain evidence="10 11">ATCC 33336</strain>
    </source>
</reference>
<evidence type="ECO:0000313" key="10">
    <source>
        <dbReference type="EMBL" id="OPX55291.1"/>
    </source>
</evidence>
<evidence type="ECO:0000256" key="6">
    <source>
        <dbReference type="ARBA" id="ARBA00023134"/>
    </source>
</evidence>
<comment type="domain">
    <text evidence="8">The N-terminal domain determines nucleotide recognition and specific binding, while the C-terminal domain determines the specific binding to the target protein.</text>
</comment>
<evidence type="ECO:0000259" key="9">
    <source>
        <dbReference type="Pfam" id="PF12804"/>
    </source>
</evidence>
<organism evidence="10 11">
    <name type="scientific">Oceanospirillum multiglobuliferum</name>
    <dbReference type="NCBI Taxonomy" id="64969"/>
    <lineage>
        <taxon>Bacteria</taxon>
        <taxon>Pseudomonadati</taxon>
        <taxon>Pseudomonadota</taxon>
        <taxon>Gammaproteobacteria</taxon>
        <taxon>Oceanospirillales</taxon>
        <taxon>Oceanospirillaceae</taxon>
        <taxon>Oceanospirillum</taxon>
    </lineage>
</organism>
<comment type="subcellular location">
    <subcellularLocation>
        <location evidence="8">Cytoplasm</location>
    </subcellularLocation>
</comment>
<keyword evidence="7 8" id="KW-0501">Molybdenum cofactor biosynthesis</keyword>
<comment type="catalytic activity">
    <reaction evidence="8">
        <text>Mo-molybdopterin + GTP + H(+) = Mo-molybdopterin guanine dinucleotide + diphosphate</text>
        <dbReference type="Rhea" id="RHEA:34243"/>
        <dbReference type="ChEBI" id="CHEBI:15378"/>
        <dbReference type="ChEBI" id="CHEBI:33019"/>
        <dbReference type="ChEBI" id="CHEBI:37565"/>
        <dbReference type="ChEBI" id="CHEBI:71302"/>
        <dbReference type="ChEBI" id="CHEBI:71310"/>
        <dbReference type="EC" id="2.7.7.77"/>
    </reaction>
</comment>
<feature type="binding site" evidence="8">
    <location>
        <position position="23"/>
    </location>
    <ligand>
        <name>GTP</name>
        <dbReference type="ChEBI" id="CHEBI:37565"/>
    </ligand>
</feature>
<evidence type="ECO:0000256" key="3">
    <source>
        <dbReference type="ARBA" id="ARBA00022723"/>
    </source>
</evidence>
<accession>A0A1V4T3W1</accession>
<evidence type="ECO:0000256" key="4">
    <source>
        <dbReference type="ARBA" id="ARBA00022741"/>
    </source>
</evidence>
<dbReference type="EC" id="2.7.7.77" evidence="8"/>
<proteinExistence type="inferred from homology"/>
<dbReference type="SUPFAM" id="SSF53448">
    <property type="entry name" value="Nucleotide-diphospho-sugar transferases"/>
    <property type="match status" value="1"/>
</dbReference>
<evidence type="ECO:0000256" key="2">
    <source>
        <dbReference type="ARBA" id="ARBA00022679"/>
    </source>
</evidence>
<dbReference type="GO" id="GO:0005737">
    <property type="term" value="C:cytoplasm"/>
    <property type="evidence" value="ECO:0007669"/>
    <property type="project" value="UniProtKB-SubCell"/>
</dbReference>
<dbReference type="InterPro" id="IPR025877">
    <property type="entry name" value="MobA-like_NTP_Trfase"/>
</dbReference>
<dbReference type="PANTHER" id="PTHR19136:SF81">
    <property type="entry name" value="MOLYBDENUM COFACTOR GUANYLYLTRANSFERASE"/>
    <property type="match status" value="1"/>
</dbReference>
<dbReference type="Pfam" id="PF12804">
    <property type="entry name" value="NTP_transf_3"/>
    <property type="match status" value="1"/>
</dbReference>
<evidence type="ECO:0000256" key="5">
    <source>
        <dbReference type="ARBA" id="ARBA00022842"/>
    </source>
</evidence>
<keyword evidence="11" id="KW-1185">Reference proteome</keyword>
<keyword evidence="6 8" id="KW-0342">GTP-binding</keyword>
<dbReference type="InterPro" id="IPR029044">
    <property type="entry name" value="Nucleotide-diphossugar_trans"/>
</dbReference>
<evidence type="ECO:0000313" key="11">
    <source>
        <dbReference type="Proteomes" id="UP000191418"/>
    </source>
</evidence>